<dbReference type="FunFam" id="2.40.70.10:FF:000008">
    <property type="entry name" value="Cathepsin D"/>
    <property type="match status" value="1"/>
</dbReference>
<keyword evidence="3" id="KW-0732">Signal</keyword>
<dbReference type="PROSITE" id="PS00141">
    <property type="entry name" value="ASP_PROTEASE"/>
    <property type="match status" value="1"/>
</dbReference>
<reference evidence="5" key="2">
    <citation type="submission" date="2015-06" db="UniProtKB">
        <authorList>
            <consortium name="EnsemblMetazoa"/>
        </authorList>
    </citation>
    <scope>IDENTIFICATION</scope>
</reference>
<dbReference type="GO" id="GO:0005764">
    <property type="term" value="C:lysosome"/>
    <property type="evidence" value="ECO:0007669"/>
    <property type="project" value="TreeGrafter"/>
</dbReference>
<reference evidence="6" key="1">
    <citation type="submission" date="2013-02" db="EMBL/GenBank/DDBJ databases">
        <authorList>
            <person name="Hughes D."/>
        </authorList>
    </citation>
    <scope>NUCLEOTIDE SEQUENCE</scope>
    <source>
        <strain>Durham</strain>
        <strain evidence="6">NC isolate 2 -- Noor lab</strain>
    </source>
</reference>
<feature type="signal peptide" evidence="3">
    <location>
        <begin position="1"/>
        <end position="17"/>
    </location>
</feature>
<dbReference type="InterPro" id="IPR001461">
    <property type="entry name" value="Aspartic_peptidase_A1"/>
</dbReference>
<dbReference type="SUPFAM" id="SSF50630">
    <property type="entry name" value="Acid proteases"/>
    <property type="match status" value="1"/>
</dbReference>
<dbReference type="Proteomes" id="UP000015102">
    <property type="component" value="Unassembled WGS sequence"/>
</dbReference>
<evidence type="ECO:0000313" key="6">
    <source>
        <dbReference type="Proteomes" id="UP000015102"/>
    </source>
</evidence>
<dbReference type="GO" id="GO:0006508">
    <property type="term" value="P:proteolysis"/>
    <property type="evidence" value="ECO:0007669"/>
    <property type="project" value="InterPro"/>
</dbReference>
<dbReference type="InterPro" id="IPR001969">
    <property type="entry name" value="Aspartic_peptidase_AS"/>
</dbReference>
<comment type="similarity">
    <text evidence="1">Belongs to the peptidase A1 family.</text>
</comment>
<dbReference type="OMA" id="WENAYLL"/>
<dbReference type="STRING" id="36166.T1H477"/>
<dbReference type="InterPro" id="IPR021109">
    <property type="entry name" value="Peptidase_aspartic_dom_sf"/>
</dbReference>
<dbReference type="EnsemblMetazoa" id="MESCA011080-RA">
    <property type="protein sequence ID" value="MESCA011080-PA"/>
    <property type="gene ID" value="MESCA011080"/>
</dbReference>
<dbReference type="EMBL" id="CAQQ02136195">
    <property type="status" value="NOT_ANNOTATED_CDS"/>
    <property type="molecule type" value="Genomic_DNA"/>
</dbReference>
<dbReference type="PANTHER" id="PTHR47966">
    <property type="entry name" value="BETA-SITE APP-CLEAVING ENZYME, ISOFORM A-RELATED"/>
    <property type="match status" value="1"/>
</dbReference>
<organism evidence="5 6">
    <name type="scientific">Megaselia scalaris</name>
    <name type="common">Humpbacked fly</name>
    <name type="synonym">Phora scalaris</name>
    <dbReference type="NCBI Taxonomy" id="36166"/>
    <lineage>
        <taxon>Eukaryota</taxon>
        <taxon>Metazoa</taxon>
        <taxon>Ecdysozoa</taxon>
        <taxon>Arthropoda</taxon>
        <taxon>Hexapoda</taxon>
        <taxon>Insecta</taxon>
        <taxon>Pterygota</taxon>
        <taxon>Neoptera</taxon>
        <taxon>Endopterygota</taxon>
        <taxon>Diptera</taxon>
        <taxon>Brachycera</taxon>
        <taxon>Muscomorpha</taxon>
        <taxon>Platypezoidea</taxon>
        <taxon>Phoridae</taxon>
        <taxon>Megaseliini</taxon>
        <taxon>Megaselia</taxon>
    </lineage>
</organism>
<dbReference type="Gene3D" id="2.40.70.10">
    <property type="entry name" value="Acid Proteases"/>
    <property type="match status" value="1"/>
</dbReference>
<evidence type="ECO:0000256" key="2">
    <source>
        <dbReference type="PIRSR" id="PIRSR601461-2"/>
    </source>
</evidence>
<evidence type="ECO:0000313" key="5">
    <source>
        <dbReference type="EnsemblMetazoa" id="MESCA011080-PA"/>
    </source>
</evidence>
<dbReference type="HOGENOM" id="CLU_013253_5_2_1"/>
<keyword evidence="6" id="KW-1185">Reference proteome</keyword>
<proteinExistence type="inferred from homology"/>
<dbReference type="PROSITE" id="PS51767">
    <property type="entry name" value="PEPTIDASE_A1"/>
    <property type="match status" value="1"/>
</dbReference>
<dbReference type="GO" id="GO:0004190">
    <property type="term" value="F:aspartic-type endopeptidase activity"/>
    <property type="evidence" value="ECO:0007669"/>
    <property type="project" value="InterPro"/>
</dbReference>
<dbReference type="Pfam" id="PF00026">
    <property type="entry name" value="Asp"/>
    <property type="match status" value="1"/>
</dbReference>
<dbReference type="PANTHER" id="PTHR47966:SF51">
    <property type="entry name" value="BETA-SITE APP-CLEAVING ENZYME, ISOFORM A-RELATED"/>
    <property type="match status" value="1"/>
</dbReference>
<evidence type="ECO:0000259" key="4">
    <source>
        <dbReference type="PROSITE" id="PS51767"/>
    </source>
</evidence>
<feature type="chain" id="PRO_5004577869" description="Peptidase A1 domain-containing protein" evidence="3">
    <location>
        <begin position="18"/>
        <end position="208"/>
    </location>
</feature>
<dbReference type="AlphaFoldDB" id="T1H477"/>
<evidence type="ECO:0000256" key="1">
    <source>
        <dbReference type="ARBA" id="ARBA00007447"/>
    </source>
</evidence>
<accession>T1H477</accession>
<evidence type="ECO:0000256" key="3">
    <source>
        <dbReference type="SAM" id="SignalP"/>
    </source>
</evidence>
<name>T1H477_MEGSC</name>
<feature type="domain" description="Peptidase A1" evidence="4">
    <location>
        <begin position="60"/>
        <end position="208"/>
    </location>
</feature>
<sequence length="208" mass="22709">MIKILVLSLLSIALVGATSLPRVAFKKTLLPSKTSPRSYRYVNGQGVGIVPQNNSQDVYYYGEITIGTPPQPFVVLFDSGSANLFVPSIDCDSANYPCSQHHKYNASASSTYKDLNTPYNMADWATGYLAQDVVNVGGIDIKYQVFAQATQMGSSFDSDIYDGLLGMAFVPIAVDNIVPPFINMIDQNLLEEPIFSVWMDRNAEASNG</sequence>
<protein>
    <recommendedName>
        <fullName evidence="4">Peptidase A1 domain-containing protein</fullName>
    </recommendedName>
</protein>
<feature type="disulfide bond" evidence="2">
    <location>
        <begin position="91"/>
        <end position="98"/>
    </location>
</feature>
<keyword evidence="2" id="KW-1015">Disulfide bond</keyword>
<dbReference type="InterPro" id="IPR033121">
    <property type="entry name" value="PEPTIDASE_A1"/>
</dbReference>